<proteinExistence type="predicted"/>
<accession>A0A6B2NKH9</accession>
<organism evidence="2">
    <name type="scientific">Ruegeria sp. PrR005</name>
    <dbReference type="NCBI Taxonomy" id="2706882"/>
    <lineage>
        <taxon>Bacteria</taxon>
        <taxon>Pseudomonadati</taxon>
        <taxon>Pseudomonadota</taxon>
        <taxon>Alphaproteobacteria</taxon>
        <taxon>Rhodobacterales</taxon>
        <taxon>Roseobacteraceae</taxon>
        <taxon>Ruegeria</taxon>
    </lineage>
</organism>
<sequence length="62" mass="6277">MDHTERQSDESKSGCKNCGSCKKGGCASIVAGLEIDNLPRNPAILGASASGNTATARILAAE</sequence>
<comment type="caution">
    <text evidence="2">The sequence shown here is derived from an EMBL/GenBank/DDBJ whole genome shotgun (WGS) entry which is preliminary data.</text>
</comment>
<dbReference type="RefSeq" id="WP_164127449.1">
    <property type="nucleotide sequence ID" value="NZ_JAAGOX010000003.1"/>
</dbReference>
<protein>
    <submittedName>
        <fullName evidence="2">Uncharacterized protein</fullName>
    </submittedName>
</protein>
<gene>
    <name evidence="2" type="ORF">G0P99_02730</name>
</gene>
<dbReference type="EMBL" id="JAAGOX010000003">
    <property type="protein sequence ID" value="NDW43868.1"/>
    <property type="molecule type" value="Genomic_DNA"/>
</dbReference>
<name>A0A6B2NKH9_9RHOB</name>
<evidence type="ECO:0000256" key="1">
    <source>
        <dbReference type="SAM" id="MobiDB-lite"/>
    </source>
</evidence>
<dbReference type="AlphaFoldDB" id="A0A6B2NKH9"/>
<evidence type="ECO:0000313" key="2">
    <source>
        <dbReference type="EMBL" id="NDW43868.1"/>
    </source>
</evidence>
<reference evidence="2" key="1">
    <citation type="submission" date="2020-02" db="EMBL/GenBank/DDBJ databases">
        <title>Delineation of the pyrene-degrading pathway in Roseobacter clade bacteria by genomic analysis.</title>
        <authorList>
            <person name="Zhou H."/>
            <person name="Wang H."/>
        </authorList>
    </citation>
    <scope>NUCLEOTIDE SEQUENCE</scope>
    <source>
        <strain evidence="2">PrR005</strain>
    </source>
</reference>
<feature type="region of interest" description="Disordered" evidence="1">
    <location>
        <begin position="1"/>
        <end position="20"/>
    </location>
</feature>
<feature type="compositionally biased region" description="Basic and acidic residues" evidence="1">
    <location>
        <begin position="1"/>
        <end position="13"/>
    </location>
</feature>